<evidence type="ECO:0000313" key="1">
    <source>
        <dbReference type="EMBL" id="SDR37860.1"/>
    </source>
</evidence>
<organism evidence="1 2">
    <name type="scientific">Paraburkholderia fungorum</name>
    <dbReference type="NCBI Taxonomy" id="134537"/>
    <lineage>
        <taxon>Bacteria</taxon>
        <taxon>Pseudomonadati</taxon>
        <taxon>Pseudomonadota</taxon>
        <taxon>Betaproteobacteria</taxon>
        <taxon>Burkholderiales</taxon>
        <taxon>Burkholderiaceae</taxon>
        <taxon>Paraburkholderia</taxon>
    </lineage>
</organism>
<dbReference type="AlphaFoldDB" id="A0A1H1IJP6"/>
<dbReference type="Proteomes" id="UP000183487">
    <property type="component" value="Unassembled WGS sequence"/>
</dbReference>
<evidence type="ECO:0000313" key="2">
    <source>
        <dbReference type="Proteomes" id="UP000183487"/>
    </source>
</evidence>
<sequence length="97" mass="11178">MTPDQLHKQLAEQLRDKPLGTVANLTDFAVAYWDGQRVRYAFLRDEGCGRIEGEFDFTEHEFEQWADALETWATEPVFSVNPEVLEWLKDAPPHEAG</sequence>
<dbReference type="RefSeq" id="WP_074771184.1">
    <property type="nucleotide sequence ID" value="NZ_FNKP01000002.1"/>
</dbReference>
<keyword evidence="2" id="KW-1185">Reference proteome</keyword>
<protein>
    <submittedName>
        <fullName evidence="1">Uncharacterized protein</fullName>
    </submittedName>
</protein>
<proteinExistence type="predicted"/>
<accession>A0A1H1IJP6</accession>
<gene>
    <name evidence="1" type="ORF">SAMN05443245_5275</name>
</gene>
<reference evidence="2" key="1">
    <citation type="submission" date="2016-10" db="EMBL/GenBank/DDBJ databases">
        <authorList>
            <person name="Varghese N."/>
        </authorList>
    </citation>
    <scope>NUCLEOTIDE SEQUENCE [LARGE SCALE GENOMIC DNA]</scope>
    <source>
        <strain evidence="2">GAS106B</strain>
    </source>
</reference>
<dbReference type="OrthoDB" id="8967028at2"/>
<dbReference type="EMBL" id="FNKP01000002">
    <property type="protein sequence ID" value="SDR37860.1"/>
    <property type="molecule type" value="Genomic_DNA"/>
</dbReference>
<name>A0A1H1IJP6_9BURK</name>